<dbReference type="RefSeq" id="WP_267770082.1">
    <property type="nucleotide sequence ID" value="NZ_JAPNKE010000002.1"/>
</dbReference>
<evidence type="ECO:0000256" key="1">
    <source>
        <dbReference type="SAM" id="MobiDB-lite"/>
    </source>
</evidence>
<dbReference type="AlphaFoldDB" id="A0A9X3ENN5"/>
<protein>
    <submittedName>
        <fullName evidence="2">Uncharacterized protein</fullName>
    </submittedName>
</protein>
<keyword evidence="3" id="KW-1185">Reference proteome</keyword>
<reference evidence="2" key="1">
    <citation type="submission" date="2022-11" db="EMBL/GenBank/DDBJ databases">
        <title>Minimal conservation of predation-associated metabolite biosynthetic gene clusters underscores biosynthetic potential of Myxococcota including descriptions for ten novel species: Archangium lansinium sp. nov., Myxococcus landrumus sp. nov., Nannocystis bai.</title>
        <authorList>
            <person name="Ahearne A."/>
            <person name="Stevens C."/>
            <person name="Phillips K."/>
        </authorList>
    </citation>
    <scope>NUCLEOTIDE SEQUENCE</scope>
    <source>
        <strain evidence="2">Na p29</strain>
    </source>
</reference>
<evidence type="ECO:0000313" key="2">
    <source>
        <dbReference type="EMBL" id="MCY1007459.1"/>
    </source>
</evidence>
<accession>A0A9X3ENN5</accession>
<feature type="region of interest" description="Disordered" evidence="1">
    <location>
        <begin position="1"/>
        <end position="36"/>
    </location>
</feature>
<dbReference type="EMBL" id="JAPNKE010000002">
    <property type="protein sequence ID" value="MCY1007459.1"/>
    <property type="molecule type" value="Genomic_DNA"/>
</dbReference>
<dbReference type="Proteomes" id="UP001150924">
    <property type="component" value="Unassembled WGS sequence"/>
</dbReference>
<proteinExistence type="predicted"/>
<name>A0A9X3ENN5_9BACT</name>
<gene>
    <name evidence="2" type="ORF">OV079_18265</name>
</gene>
<sequence>MPVFGASRAQAERTRSRPSAVWQASAGHRLKEEGGEDLDRVEELAADDLDAHDPPAAQRAQLLHQRGLVDAEIELAPIGGLGELGRTVEATDPGPAAADVGLDEDRPAQALGGEQRLAGVVDDAGARITEAEVVEEAELVGLGDLVAVDGAAVDDGDLAPLPVPQLRGCNAWSGLARAGRRRDLRG</sequence>
<organism evidence="2 3">
    <name type="scientific">Nannocystis pusilla</name>
    <dbReference type="NCBI Taxonomy" id="889268"/>
    <lineage>
        <taxon>Bacteria</taxon>
        <taxon>Pseudomonadati</taxon>
        <taxon>Myxococcota</taxon>
        <taxon>Polyangia</taxon>
        <taxon>Nannocystales</taxon>
        <taxon>Nannocystaceae</taxon>
        <taxon>Nannocystis</taxon>
    </lineage>
</organism>
<evidence type="ECO:0000313" key="3">
    <source>
        <dbReference type="Proteomes" id="UP001150924"/>
    </source>
</evidence>
<comment type="caution">
    <text evidence="2">The sequence shown here is derived from an EMBL/GenBank/DDBJ whole genome shotgun (WGS) entry which is preliminary data.</text>
</comment>